<dbReference type="Gene3D" id="2.60.40.4380">
    <property type="entry name" value="Translational regulator CsrA"/>
    <property type="match status" value="1"/>
</dbReference>
<sequence length="60" mass="6717">MLRLTVKVGQQVQIEGVGTIHVDEKSGRCVKLGFETEYGPIRIVDAEGDRRPTEQRPHAD</sequence>
<gene>
    <name evidence="1" type="ORF">ACFOHH_17615</name>
</gene>
<evidence type="ECO:0000313" key="2">
    <source>
        <dbReference type="Proteomes" id="UP001595377"/>
    </source>
</evidence>
<evidence type="ECO:0000313" key="1">
    <source>
        <dbReference type="EMBL" id="MFC3074932.1"/>
    </source>
</evidence>
<organism evidence="1 2">
    <name type="scientific">Shinella pollutisoli</name>
    <dbReference type="NCBI Taxonomy" id="2250594"/>
    <lineage>
        <taxon>Bacteria</taxon>
        <taxon>Pseudomonadati</taxon>
        <taxon>Pseudomonadota</taxon>
        <taxon>Alphaproteobacteria</taxon>
        <taxon>Hyphomicrobiales</taxon>
        <taxon>Rhizobiaceae</taxon>
        <taxon>Shinella</taxon>
    </lineage>
</organism>
<protein>
    <submittedName>
        <fullName evidence="1">Carbon storage regulator</fullName>
    </submittedName>
</protein>
<dbReference type="EMBL" id="JBHRSP010000029">
    <property type="protein sequence ID" value="MFC3074932.1"/>
    <property type="molecule type" value="Genomic_DNA"/>
</dbReference>
<proteinExistence type="predicted"/>
<dbReference type="Proteomes" id="UP001595377">
    <property type="component" value="Unassembled WGS sequence"/>
</dbReference>
<dbReference type="RefSeq" id="WP_257315597.1">
    <property type="nucleotide sequence ID" value="NZ_JANFDG010000013.1"/>
</dbReference>
<reference evidence="2" key="1">
    <citation type="journal article" date="2019" name="Int. J. Syst. Evol. Microbiol.">
        <title>The Global Catalogue of Microorganisms (GCM) 10K type strain sequencing project: providing services to taxonomists for standard genome sequencing and annotation.</title>
        <authorList>
            <consortium name="The Broad Institute Genomics Platform"/>
            <consortium name="The Broad Institute Genome Sequencing Center for Infectious Disease"/>
            <person name="Wu L."/>
            <person name="Ma J."/>
        </authorList>
    </citation>
    <scope>NUCLEOTIDE SEQUENCE [LARGE SCALE GENOMIC DNA]</scope>
    <source>
        <strain evidence="2">KCTC 52677</strain>
    </source>
</reference>
<accession>A0ABV7DKZ8</accession>
<keyword evidence="2" id="KW-1185">Reference proteome</keyword>
<name>A0ABV7DKZ8_9HYPH</name>
<comment type="caution">
    <text evidence="1">The sequence shown here is derived from an EMBL/GenBank/DDBJ whole genome shotgun (WGS) entry which is preliminary data.</text>
</comment>
<dbReference type="InterPro" id="IPR036107">
    <property type="entry name" value="CsrA_sf"/>
</dbReference>